<dbReference type="Pfam" id="PF08827">
    <property type="entry name" value="DUF1805"/>
    <property type="match status" value="1"/>
</dbReference>
<dbReference type="Gene3D" id="3.30.1980.10">
    <property type="entry name" value="Hypothetical protein YunC"/>
    <property type="match status" value="1"/>
</dbReference>
<dbReference type="RefSeq" id="WP_353947550.1">
    <property type="nucleotide sequence ID" value="NZ_CP159510.1"/>
</dbReference>
<dbReference type="InterPro" id="IPR036493">
    <property type="entry name" value="YunC_sf"/>
</dbReference>
<proteinExistence type="predicted"/>
<dbReference type="EMBL" id="CP159510">
    <property type="protein sequence ID" value="XCJ15780.1"/>
    <property type="molecule type" value="Genomic_DNA"/>
</dbReference>
<dbReference type="InterPro" id="IPR014931">
    <property type="entry name" value="DUF1805"/>
</dbReference>
<accession>A0AAU8IC48</accession>
<gene>
    <name evidence="1" type="ORF">ABNN70_08560</name>
</gene>
<reference evidence="1" key="1">
    <citation type="submission" date="2024-06" db="EMBL/GenBank/DDBJ databases">
        <authorList>
            <person name="Fan A."/>
            <person name="Zhang F.Y."/>
            <person name="Zhang L."/>
        </authorList>
    </citation>
    <scope>NUCLEOTIDE SEQUENCE</scope>
    <source>
        <strain evidence="1">Y61</strain>
    </source>
</reference>
<sequence length="100" mass="10813">MIDLKPLRIDGKFYRAVSVELPKTSLLAIASDKSYIMCGALDVGLLNSRLADRGIIAGKATGVRTLEELLNAPLAEVTLEAEKYGIRPGMIGREALLKMP</sequence>
<name>A0AAU8IC48_9BACL</name>
<dbReference type="SUPFAM" id="SSF102891">
    <property type="entry name" value="Hypothetical protein Ta1206"/>
    <property type="match status" value="1"/>
</dbReference>
<protein>
    <submittedName>
        <fullName evidence="1">DUF1805 domain-containing protein</fullName>
    </submittedName>
</protein>
<dbReference type="AlphaFoldDB" id="A0AAU8IC48"/>
<organism evidence="1">
    <name type="scientific">Sporolactobacillus sp. Y61</name>
    <dbReference type="NCBI Taxonomy" id="3160863"/>
    <lineage>
        <taxon>Bacteria</taxon>
        <taxon>Bacillati</taxon>
        <taxon>Bacillota</taxon>
        <taxon>Bacilli</taxon>
        <taxon>Bacillales</taxon>
        <taxon>Sporolactobacillaceae</taxon>
        <taxon>Sporolactobacillus</taxon>
    </lineage>
</organism>
<evidence type="ECO:0000313" key="1">
    <source>
        <dbReference type="EMBL" id="XCJ15780.1"/>
    </source>
</evidence>